<evidence type="ECO:0000313" key="8">
    <source>
        <dbReference type="EMBL" id="AMM40852.1"/>
    </source>
</evidence>
<dbReference type="SFLD" id="SFLDS00029">
    <property type="entry name" value="Radical_SAM"/>
    <property type="match status" value="1"/>
</dbReference>
<accession>A0A7U4QK56</accession>
<dbReference type="SFLD" id="SFLDG01384">
    <property type="entry name" value="thioether_bond_formation_requi"/>
    <property type="match status" value="1"/>
</dbReference>
<dbReference type="Gene3D" id="3.20.20.70">
    <property type="entry name" value="Aldolase class I"/>
    <property type="match status" value="1"/>
</dbReference>
<feature type="domain" description="Radical SAM core" evidence="7">
    <location>
        <begin position="84"/>
        <end position="266"/>
    </location>
</feature>
<dbReference type="InterPro" id="IPR023867">
    <property type="entry name" value="Sulphatase_maturase_rSAM"/>
</dbReference>
<evidence type="ECO:0000256" key="1">
    <source>
        <dbReference type="ARBA" id="ARBA00001966"/>
    </source>
</evidence>
<gene>
    <name evidence="8" type="ORF">HS1_001048</name>
</gene>
<proteinExistence type="inferred from homology"/>
<dbReference type="Pfam" id="PF04055">
    <property type="entry name" value="Radical_SAM"/>
    <property type="match status" value="1"/>
</dbReference>
<dbReference type="SFLD" id="SFLDG01067">
    <property type="entry name" value="SPASM/twitch_domain_containing"/>
    <property type="match status" value="1"/>
</dbReference>
<sequence>MSNKYPYQILPFKHVRFNDHELLLVNEAGDFYFISIDDFDKFIGYGLPKKNDVFLDLKSNHFLIDTNIAEVIDLLSTKYRTRKRFLNQFTSLHMMVITYRCNHKCRYCQVSSEDSGSYRWDMSPETARRIVDYIFCSPSDEIKIEFQGGEPLLNWETVKETIEYAEQKNKKSRKALEFVVSTNLTLIDRNKLDYLKFHNVYISTSLDGPKSIHDKNRLLRTGGSSYDLFIKKLELTRNILGPDKVSALMTTTKDNLYRITDVVDEC</sequence>
<dbReference type="SFLD" id="SFLDG01386">
    <property type="entry name" value="main_SPASM_domain-containing"/>
    <property type="match status" value="1"/>
</dbReference>
<dbReference type="PROSITE" id="PS51918">
    <property type="entry name" value="RADICAL_SAM"/>
    <property type="match status" value="1"/>
</dbReference>
<keyword evidence="4" id="KW-0408">Iron</keyword>
<dbReference type="PANTHER" id="PTHR43273">
    <property type="entry name" value="ANAEROBIC SULFATASE-MATURATING ENZYME HOMOLOG ASLB-RELATED"/>
    <property type="match status" value="1"/>
</dbReference>
<dbReference type="GO" id="GO:0051536">
    <property type="term" value="F:iron-sulfur cluster binding"/>
    <property type="evidence" value="ECO:0007669"/>
    <property type="project" value="UniProtKB-KW"/>
</dbReference>
<evidence type="ECO:0000256" key="3">
    <source>
        <dbReference type="ARBA" id="ARBA00022723"/>
    </source>
</evidence>
<dbReference type="InterPro" id="IPR013785">
    <property type="entry name" value="Aldolase_TIM"/>
</dbReference>
<dbReference type="CDD" id="cd01335">
    <property type="entry name" value="Radical_SAM"/>
    <property type="match status" value="1"/>
</dbReference>
<name>A0A7U4QK56_DESA2</name>
<evidence type="ECO:0000256" key="6">
    <source>
        <dbReference type="ARBA" id="ARBA00023601"/>
    </source>
</evidence>
<organism evidence="8 9">
    <name type="scientific">Desulfofervidus auxilii</name>
    <dbReference type="NCBI Taxonomy" id="1621989"/>
    <lineage>
        <taxon>Bacteria</taxon>
        <taxon>Pseudomonadati</taxon>
        <taxon>Thermodesulfobacteriota</taxon>
        <taxon>Candidatus Desulfofervidia</taxon>
        <taxon>Candidatus Desulfofervidales</taxon>
        <taxon>Candidatus Desulfofervidaceae</taxon>
        <taxon>Candidatus Desulfofervidus</taxon>
    </lineage>
</organism>
<keyword evidence="9" id="KW-1185">Reference proteome</keyword>
<dbReference type="AlphaFoldDB" id="A0A7U4QK56"/>
<dbReference type="Proteomes" id="UP000070560">
    <property type="component" value="Chromosome"/>
</dbReference>
<dbReference type="GO" id="GO:0046872">
    <property type="term" value="F:metal ion binding"/>
    <property type="evidence" value="ECO:0007669"/>
    <property type="project" value="UniProtKB-KW"/>
</dbReference>
<protein>
    <submittedName>
        <fullName evidence="8">Radical SAM superfamily protein</fullName>
    </submittedName>
</protein>
<evidence type="ECO:0000259" key="7">
    <source>
        <dbReference type="PROSITE" id="PS51918"/>
    </source>
</evidence>
<evidence type="ECO:0000256" key="2">
    <source>
        <dbReference type="ARBA" id="ARBA00022691"/>
    </source>
</evidence>
<dbReference type="KEGG" id="daw:HS1_001048"/>
<dbReference type="EMBL" id="CP013015">
    <property type="protein sequence ID" value="AMM40852.1"/>
    <property type="molecule type" value="Genomic_DNA"/>
</dbReference>
<dbReference type="SUPFAM" id="SSF102114">
    <property type="entry name" value="Radical SAM enzymes"/>
    <property type="match status" value="1"/>
</dbReference>
<reference evidence="8 9" key="1">
    <citation type="submission" date="2015-10" db="EMBL/GenBank/DDBJ databases">
        <title>Candidatus Desulfofervidus auxilii, a hydrogenotrophic sulfate-reducing bacterium involved in the thermophilic anaerobic oxidation of methane.</title>
        <authorList>
            <person name="Krukenberg V."/>
            <person name="Richter M."/>
            <person name="Wegener G."/>
        </authorList>
    </citation>
    <scope>NUCLEOTIDE SEQUENCE [LARGE SCALE GENOMIC DNA]</scope>
    <source>
        <strain evidence="8 9">HS1</strain>
    </source>
</reference>
<dbReference type="GO" id="GO:0016491">
    <property type="term" value="F:oxidoreductase activity"/>
    <property type="evidence" value="ECO:0007669"/>
    <property type="project" value="InterPro"/>
</dbReference>
<evidence type="ECO:0000313" key="9">
    <source>
        <dbReference type="Proteomes" id="UP000070560"/>
    </source>
</evidence>
<dbReference type="InterPro" id="IPR058240">
    <property type="entry name" value="rSAM_sf"/>
</dbReference>
<dbReference type="RefSeq" id="WP_066061962.1">
    <property type="nucleotide sequence ID" value="NZ_CP013015.1"/>
</dbReference>
<dbReference type="PANTHER" id="PTHR43273:SF3">
    <property type="entry name" value="ANAEROBIC SULFATASE-MATURATING ENZYME HOMOLOG ASLB-RELATED"/>
    <property type="match status" value="1"/>
</dbReference>
<evidence type="ECO:0000256" key="4">
    <source>
        <dbReference type="ARBA" id="ARBA00023004"/>
    </source>
</evidence>
<comment type="similarity">
    <text evidence="6">Belongs to the radical SAM superfamily. Anaerobic sulfatase-maturating enzyme family.</text>
</comment>
<keyword evidence="2" id="KW-0949">S-adenosyl-L-methionine</keyword>
<comment type="cofactor">
    <cofactor evidence="1">
        <name>[4Fe-4S] cluster</name>
        <dbReference type="ChEBI" id="CHEBI:49883"/>
    </cofactor>
</comment>
<keyword evidence="3" id="KW-0479">Metal-binding</keyword>
<keyword evidence="5" id="KW-0411">Iron-sulfur</keyword>
<dbReference type="OrthoDB" id="308557at2"/>
<evidence type="ECO:0000256" key="5">
    <source>
        <dbReference type="ARBA" id="ARBA00023014"/>
    </source>
</evidence>
<dbReference type="InterPro" id="IPR007197">
    <property type="entry name" value="rSAM"/>
</dbReference>